<dbReference type="InterPro" id="IPR039420">
    <property type="entry name" value="WalR-like"/>
</dbReference>
<dbReference type="PROSITE" id="PS51755">
    <property type="entry name" value="OMPR_PHOB"/>
    <property type="match status" value="1"/>
</dbReference>
<dbReference type="SMART" id="SM00448">
    <property type="entry name" value="REC"/>
    <property type="match status" value="1"/>
</dbReference>
<sequence>MSVLPSRSVVYYRCCMNTILVVEDDLDIRELERYTLENNGYAVLQAEHGKQALEVLSSESVDLIILDMMMPVMDGLSLIKTLRFVMNDTTPIIVVSAKGDESDIITALELGADDYVTKPFSMNVLNSKIRAVLRRSDQVQSPSVVHHAGLVMDQSRHLCLVDNEEVELTATEFSLLYLLAGNAEQVFTRNQMITRIKGSDYPVTDRSIDVQVATIRRKLGAYGSRIKTVWGIGYSYKEN</sequence>
<evidence type="ECO:0000259" key="4">
    <source>
        <dbReference type="PROSITE" id="PS50110"/>
    </source>
</evidence>
<dbReference type="PROSITE" id="PS50110">
    <property type="entry name" value="RESPONSE_REGULATORY"/>
    <property type="match status" value="1"/>
</dbReference>
<evidence type="ECO:0000256" key="3">
    <source>
        <dbReference type="ARBA" id="ARBA00023125"/>
    </source>
</evidence>
<dbReference type="InterPro" id="IPR011006">
    <property type="entry name" value="CheY-like_superfamily"/>
</dbReference>
<dbReference type="GO" id="GO:0000156">
    <property type="term" value="F:phosphorelay response regulator activity"/>
    <property type="evidence" value="ECO:0007669"/>
    <property type="project" value="TreeGrafter"/>
</dbReference>
<dbReference type="AlphaFoldDB" id="A0A644XRT1"/>
<comment type="caution">
    <text evidence="6">The sequence shown here is derived from an EMBL/GenBank/DDBJ whole genome shotgun (WGS) entry which is preliminary data.</text>
</comment>
<dbReference type="GO" id="GO:0000976">
    <property type="term" value="F:transcription cis-regulatory region binding"/>
    <property type="evidence" value="ECO:0007669"/>
    <property type="project" value="TreeGrafter"/>
</dbReference>
<feature type="domain" description="OmpR/PhoB-type" evidence="5">
    <location>
        <begin position="142"/>
        <end position="238"/>
    </location>
</feature>
<dbReference type="GO" id="GO:0032993">
    <property type="term" value="C:protein-DNA complex"/>
    <property type="evidence" value="ECO:0007669"/>
    <property type="project" value="TreeGrafter"/>
</dbReference>
<dbReference type="PANTHER" id="PTHR48111">
    <property type="entry name" value="REGULATOR OF RPOS"/>
    <property type="match status" value="1"/>
</dbReference>
<dbReference type="CDD" id="cd00383">
    <property type="entry name" value="trans_reg_C"/>
    <property type="match status" value="1"/>
</dbReference>
<dbReference type="EMBL" id="VSSQ01003048">
    <property type="protein sequence ID" value="MPM18789.1"/>
    <property type="molecule type" value="Genomic_DNA"/>
</dbReference>
<dbReference type="PANTHER" id="PTHR48111:SF40">
    <property type="entry name" value="PHOSPHATE REGULON TRANSCRIPTIONAL REGULATORY PROTEIN PHOB"/>
    <property type="match status" value="1"/>
</dbReference>
<keyword evidence="3" id="KW-0238">DNA-binding</keyword>
<dbReference type="Gene3D" id="3.40.50.2300">
    <property type="match status" value="1"/>
</dbReference>
<reference evidence="6" key="1">
    <citation type="submission" date="2019-08" db="EMBL/GenBank/DDBJ databases">
        <authorList>
            <person name="Kucharzyk K."/>
            <person name="Murdoch R.W."/>
            <person name="Higgins S."/>
            <person name="Loffler F."/>
        </authorList>
    </citation>
    <scope>NUCLEOTIDE SEQUENCE</scope>
</reference>
<dbReference type="Pfam" id="PF00486">
    <property type="entry name" value="Trans_reg_C"/>
    <property type="match status" value="1"/>
</dbReference>
<name>A0A644XRT1_9ZZZZ</name>
<keyword evidence="1" id="KW-0597">Phosphoprotein</keyword>
<proteinExistence type="predicted"/>
<dbReference type="InterPro" id="IPR001789">
    <property type="entry name" value="Sig_transdc_resp-reg_receiver"/>
</dbReference>
<evidence type="ECO:0000259" key="5">
    <source>
        <dbReference type="PROSITE" id="PS51755"/>
    </source>
</evidence>
<dbReference type="SMART" id="SM00862">
    <property type="entry name" value="Trans_reg_C"/>
    <property type="match status" value="1"/>
</dbReference>
<dbReference type="GO" id="GO:0006355">
    <property type="term" value="P:regulation of DNA-templated transcription"/>
    <property type="evidence" value="ECO:0007669"/>
    <property type="project" value="InterPro"/>
</dbReference>
<dbReference type="GO" id="GO:0005829">
    <property type="term" value="C:cytosol"/>
    <property type="evidence" value="ECO:0007669"/>
    <property type="project" value="TreeGrafter"/>
</dbReference>
<dbReference type="Gene3D" id="1.10.10.10">
    <property type="entry name" value="Winged helix-like DNA-binding domain superfamily/Winged helix DNA-binding domain"/>
    <property type="match status" value="1"/>
</dbReference>
<protein>
    <submittedName>
        <fullName evidence="6">Phosphate regulon transcriptional regulatory protein PhoB</fullName>
    </submittedName>
</protein>
<dbReference type="SUPFAM" id="SSF52172">
    <property type="entry name" value="CheY-like"/>
    <property type="match status" value="1"/>
</dbReference>
<organism evidence="6">
    <name type="scientific">bioreactor metagenome</name>
    <dbReference type="NCBI Taxonomy" id="1076179"/>
    <lineage>
        <taxon>unclassified sequences</taxon>
        <taxon>metagenomes</taxon>
        <taxon>ecological metagenomes</taxon>
    </lineage>
</organism>
<evidence type="ECO:0000256" key="1">
    <source>
        <dbReference type="ARBA" id="ARBA00022553"/>
    </source>
</evidence>
<accession>A0A644XRT1</accession>
<feature type="domain" description="Response regulatory" evidence="4">
    <location>
        <begin position="18"/>
        <end position="133"/>
    </location>
</feature>
<gene>
    <name evidence="6" type="primary">phoB_9</name>
    <name evidence="6" type="ORF">SDC9_65205</name>
</gene>
<dbReference type="InterPro" id="IPR036388">
    <property type="entry name" value="WH-like_DNA-bd_sf"/>
</dbReference>
<evidence type="ECO:0000313" key="6">
    <source>
        <dbReference type="EMBL" id="MPM18789.1"/>
    </source>
</evidence>
<keyword evidence="2" id="KW-0902">Two-component regulatory system</keyword>
<dbReference type="InterPro" id="IPR001867">
    <property type="entry name" value="OmpR/PhoB-type_DNA-bd"/>
</dbReference>
<dbReference type="CDD" id="cd17574">
    <property type="entry name" value="REC_OmpR"/>
    <property type="match status" value="1"/>
</dbReference>
<evidence type="ECO:0000256" key="2">
    <source>
        <dbReference type="ARBA" id="ARBA00023012"/>
    </source>
</evidence>
<dbReference type="Pfam" id="PF00072">
    <property type="entry name" value="Response_reg"/>
    <property type="match status" value="1"/>
</dbReference>